<gene>
    <name evidence="1" type="ORF">BHE75_01904</name>
</gene>
<proteinExistence type="predicted"/>
<dbReference type="CDD" id="cd08054">
    <property type="entry name" value="gp6"/>
    <property type="match status" value="1"/>
</dbReference>
<dbReference type="NCBIfam" id="TIGR01560">
    <property type="entry name" value="put_DNA_pack"/>
    <property type="match status" value="1"/>
</dbReference>
<evidence type="ECO:0000313" key="2">
    <source>
        <dbReference type="Proteomes" id="UP000179467"/>
    </source>
</evidence>
<dbReference type="EMBL" id="MIPT01000001">
    <property type="protein sequence ID" value="OHT19911.1"/>
    <property type="molecule type" value="Genomic_DNA"/>
</dbReference>
<evidence type="ECO:0000313" key="1">
    <source>
        <dbReference type="EMBL" id="OHT19911.1"/>
    </source>
</evidence>
<dbReference type="InterPro" id="IPR021146">
    <property type="entry name" value="Phage_gp6-like_head-tail"/>
</dbReference>
<dbReference type="OrthoDB" id="7567099at2"/>
<dbReference type="Pfam" id="PF05135">
    <property type="entry name" value="Phage_connect_1"/>
    <property type="match status" value="1"/>
</dbReference>
<dbReference type="InterPro" id="IPR006450">
    <property type="entry name" value="Phage_HK97_gp6-like"/>
</dbReference>
<dbReference type="RefSeq" id="WP_070933692.1">
    <property type="nucleotide sequence ID" value="NZ_MIPT01000001.1"/>
</dbReference>
<accession>A0A1S1HEF6</accession>
<reference evidence="1 2" key="1">
    <citation type="submission" date="2016-09" db="EMBL/GenBank/DDBJ databases">
        <title>Metabolic pathway, cell adaptation mechanisms and a novel monoxygenase revealed through proteogenomic-transcription analysis of a Sphingomonas haloaromaticamans strain degrading the fungicide ortho-phenylphenol.</title>
        <authorList>
            <person name="Perruchon C."/>
            <person name="Papadopoulou E.S."/>
            <person name="Rousidou C."/>
            <person name="Vasileiadis S."/>
            <person name="Tanou G."/>
            <person name="Amoutzias G."/>
            <person name="Molassiotis A."/>
            <person name="Karpouzas D.G."/>
        </authorList>
    </citation>
    <scope>NUCLEOTIDE SEQUENCE [LARGE SCALE GENOMIC DNA]</scope>
    <source>
        <strain evidence="1 2">P3</strain>
    </source>
</reference>
<organism evidence="1 2">
    <name type="scientific">Edaphosphingomonas haloaromaticamans</name>
    <dbReference type="NCBI Taxonomy" id="653954"/>
    <lineage>
        <taxon>Bacteria</taxon>
        <taxon>Pseudomonadati</taxon>
        <taxon>Pseudomonadota</taxon>
        <taxon>Alphaproteobacteria</taxon>
        <taxon>Sphingomonadales</taxon>
        <taxon>Rhizorhabdaceae</taxon>
        <taxon>Edaphosphingomonas</taxon>
    </lineage>
</organism>
<dbReference type="Proteomes" id="UP000179467">
    <property type="component" value="Unassembled WGS sequence"/>
</dbReference>
<dbReference type="Gene3D" id="1.10.3230.30">
    <property type="entry name" value="Phage gp6-like head-tail connector protein"/>
    <property type="match status" value="1"/>
</dbReference>
<dbReference type="AlphaFoldDB" id="A0A1S1HEF6"/>
<keyword evidence="2" id="KW-1185">Reference proteome</keyword>
<name>A0A1S1HEF6_9SPHN</name>
<sequence length="130" mass="14013">MTIAEMRALLGLGPEYSDAQVAELYALHTGATPSALAAEESPVTIEEARRQCKVEGTDEDADLEIYIAAAVEWVRDITALDPAAAWPARLKLAVLLLVGEYYATREVGGLSEQAERSALSLVRPNRPMTA</sequence>
<evidence type="ECO:0008006" key="3">
    <source>
        <dbReference type="Google" id="ProtNLM"/>
    </source>
</evidence>
<comment type="caution">
    <text evidence="1">The sequence shown here is derived from an EMBL/GenBank/DDBJ whole genome shotgun (WGS) entry which is preliminary data.</text>
</comment>
<protein>
    <recommendedName>
        <fullName evidence="3">Phage gp6-like head-tail connector protein</fullName>
    </recommendedName>
</protein>